<accession>A0A1M5H7Q0</accession>
<dbReference type="EMBL" id="LT670818">
    <property type="protein sequence ID" value="SHG11938.1"/>
    <property type="molecule type" value="Genomic_DNA"/>
</dbReference>
<gene>
    <name evidence="3" type="ORF">SAMN05444169_0634</name>
</gene>
<dbReference type="InterPro" id="IPR037401">
    <property type="entry name" value="SnoaL-like"/>
</dbReference>
<dbReference type="OrthoDB" id="9812089at2"/>
<reference evidence="3 4" key="1">
    <citation type="submission" date="2016-11" db="EMBL/GenBank/DDBJ databases">
        <authorList>
            <person name="Jaros S."/>
            <person name="Januszkiewicz K."/>
            <person name="Wedrychowicz H."/>
        </authorList>
    </citation>
    <scope>NUCLEOTIDE SEQUENCE [LARGE SCALE GENOMIC DNA]</scope>
    <source>
        <strain evidence="3 4">GAS242</strain>
    </source>
</reference>
<dbReference type="PANTHER" id="PTHR38436:SF1">
    <property type="entry name" value="ESTER CYCLASE"/>
    <property type="match status" value="1"/>
</dbReference>
<keyword evidence="1" id="KW-0732">Signal</keyword>
<name>A0A1M5H7Q0_9BRAD</name>
<evidence type="ECO:0000259" key="2">
    <source>
        <dbReference type="Pfam" id="PF12680"/>
    </source>
</evidence>
<dbReference type="InterPro" id="IPR009959">
    <property type="entry name" value="Cyclase_SnoaL-like"/>
</dbReference>
<dbReference type="AlphaFoldDB" id="A0A1M5H7Q0"/>
<evidence type="ECO:0000313" key="4">
    <source>
        <dbReference type="Proteomes" id="UP000190675"/>
    </source>
</evidence>
<dbReference type="Gene3D" id="3.10.450.50">
    <property type="match status" value="1"/>
</dbReference>
<dbReference type="SUPFAM" id="SSF54427">
    <property type="entry name" value="NTF2-like"/>
    <property type="match status" value="1"/>
</dbReference>
<evidence type="ECO:0000256" key="1">
    <source>
        <dbReference type="SAM" id="SignalP"/>
    </source>
</evidence>
<dbReference type="RefSeq" id="WP_079564602.1">
    <property type="nucleotide sequence ID" value="NZ_LT670818.1"/>
</dbReference>
<sequence length="151" mass="16723">MTRVIAIVTLALVLTSGGSLARAQESAAEAQNKQIVLEFYEKALNGKNPEAAISYFGSHYTQHNPGVADGVEGFRKFIDFLRQKYPQAHSEPKHVFADGDYVIIHSQAIQEPGTRGAAIVDIFRLENRKIVEHWDVIQPVPETVSNSNGMF</sequence>
<dbReference type="Proteomes" id="UP000190675">
    <property type="component" value="Chromosome I"/>
</dbReference>
<dbReference type="GO" id="GO:0030638">
    <property type="term" value="P:polyketide metabolic process"/>
    <property type="evidence" value="ECO:0007669"/>
    <property type="project" value="InterPro"/>
</dbReference>
<organism evidence="3 4">
    <name type="scientific">Bradyrhizobium erythrophlei</name>
    <dbReference type="NCBI Taxonomy" id="1437360"/>
    <lineage>
        <taxon>Bacteria</taxon>
        <taxon>Pseudomonadati</taxon>
        <taxon>Pseudomonadota</taxon>
        <taxon>Alphaproteobacteria</taxon>
        <taxon>Hyphomicrobiales</taxon>
        <taxon>Nitrobacteraceae</taxon>
        <taxon>Bradyrhizobium</taxon>
    </lineage>
</organism>
<protein>
    <submittedName>
        <fullName evidence="3">Predicted SnoaL-like aldol condensation-catalyzing enzyme</fullName>
    </submittedName>
</protein>
<dbReference type="InterPro" id="IPR032710">
    <property type="entry name" value="NTF2-like_dom_sf"/>
</dbReference>
<dbReference type="PANTHER" id="PTHR38436">
    <property type="entry name" value="POLYKETIDE CYCLASE SNOAL-LIKE DOMAIN"/>
    <property type="match status" value="1"/>
</dbReference>
<feature type="domain" description="SnoaL-like" evidence="2">
    <location>
        <begin position="36"/>
        <end position="133"/>
    </location>
</feature>
<feature type="chain" id="PRO_5012838605" evidence="1">
    <location>
        <begin position="22"/>
        <end position="151"/>
    </location>
</feature>
<feature type="signal peptide" evidence="1">
    <location>
        <begin position="1"/>
        <end position="21"/>
    </location>
</feature>
<dbReference type="Pfam" id="PF12680">
    <property type="entry name" value="SnoaL_2"/>
    <property type="match status" value="1"/>
</dbReference>
<evidence type="ECO:0000313" key="3">
    <source>
        <dbReference type="EMBL" id="SHG11938.1"/>
    </source>
</evidence>
<proteinExistence type="predicted"/>